<dbReference type="RefSeq" id="WP_115452170.1">
    <property type="nucleotide sequence ID" value="NZ_QNQT01000004.1"/>
</dbReference>
<dbReference type="GO" id="GO:0015171">
    <property type="term" value="F:amino acid transmembrane transporter activity"/>
    <property type="evidence" value="ECO:0007669"/>
    <property type="project" value="TreeGrafter"/>
</dbReference>
<evidence type="ECO:0000256" key="6">
    <source>
        <dbReference type="SAM" id="Phobius"/>
    </source>
</evidence>
<keyword evidence="2" id="KW-1003">Cell membrane</keyword>
<sequence>MEALVHGIVLAFGLILPLGVQNVFVFNQGAAHRKFSGAVPAVVTAGICDTLLITMAVAGVSVIVFNFEWIRNLLFIVGFLFLAYMGWSIWKSAGDTVRDGQQASFSARRQVMFAASVSLLNPHAIMDTIGVIGTASLVYAGSDKWLFALACVGVSWIWFFGLAVAGRRIGQIGGKGPLLKLLNQASALIVWGMALYMGYQILSLF</sequence>
<evidence type="ECO:0000256" key="1">
    <source>
        <dbReference type="ARBA" id="ARBA00004651"/>
    </source>
</evidence>
<feature type="transmembrane region" description="Helical" evidence="6">
    <location>
        <begin position="111"/>
        <end position="139"/>
    </location>
</feature>
<dbReference type="GO" id="GO:0005886">
    <property type="term" value="C:plasma membrane"/>
    <property type="evidence" value="ECO:0007669"/>
    <property type="project" value="UniProtKB-SubCell"/>
</dbReference>
<feature type="transmembrane region" description="Helical" evidence="6">
    <location>
        <begin position="178"/>
        <end position="199"/>
    </location>
</feature>
<dbReference type="PANTHER" id="PTHR30086">
    <property type="entry name" value="ARGININE EXPORTER PROTEIN ARGO"/>
    <property type="match status" value="1"/>
</dbReference>
<comment type="caution">
    <text evidence="7">The sequence shown here is derived from an EMBL/GenBank/DDBJ whole genome shotgun (WGS) entry which is preliminary data.</text>
</comment>
<evidence type="ECO:0000256" key="2">
    <source>
        <dbReference type="ARBA" id="ARBA00022475"/>
    </source>
</evidence>
<evidence type="ECO:0000256" key="4">
    <source>
        <dbReference type="ARBA" id="ARBA00022989"/>
    </source>
</evidence>
<feature type="transmembrane region" description="Helical" evidence="6">
    <location>
        <begin position="145"/>
        <end position="166"/>
    </location>
</feature>
<protein>
    <submittedName>
        <fullName evidence="7">Amino acid transporter</fullName>
    </submittedName>
</protein>
<dbReference type="Pfam" id="PF01810">
    <property type="entry name" value="LysE"/>
    <property type="match status" value="1"/>
</dbReference>
<feature type="transmembrane region" description="Helical" evidence="6">
    <location>
        <begin position="38"/>
        <end position="63"/>
    </location>
</feature>
<feature type="transmembrane region" description="Helical" evidence="6">
    <location>
        <begin position="6"/>
        <end position="26"/>
    </location>
</feature>
<organism evidence="7 8">
    <name type="scientific">Neobacillus piezotolerans</name>
    <dbReference type="NCBI Taxonomy" id="2259171"/>
    <lineage>
        <taxon>Bacteria</taxon>
        <taxon>Bacillati</taxon>
        <taxon>Bacillota</taxon>
        <taxon>Bacilli</taxon>
        <taxon>Bacillales</taxon>
        <taxon>Bacillaceae</taxon>
        <taxon>Neobacillus</taxon>
    </lineage>
</organism>
<dbReference type="InterPro" id="IPR001123">
    <property type="entry name" value="LeuE-type"/>
</dbReference>
<dbReference type="OrthoDB" id="5638726at2"/>
<keyword evidence="3 6" id="KW-0812">Transmembrane</keyword>
<keyword evidence="4 6" id="KW-1133">Transmembrane helix</keyword>
<feature type="transmembrane region" description="Helical" evidence="6">
    <location>
        <begin position="69"/>
        <end position="90"/>
    </location>
</feature>
<comment type="subcellular location">
    <subcellularLocation>
        <location evidence="1">Cell membrane</location>
        <topology evidence="1">Multi-pass membrane protein</topology>
    </subcellularLocation>
</comment>
<dbReference type="AlphaFoldDB" id="A0A3D8GQI5"/>
<dbReference type="Proteomes" id="UP000257144">
    <property type="component" value="Unassembled WGS sequence"/>
</dbReference>
<name>A0A3D8GQI5_9BACI</name>
<dbReference type="EMBL" id="QNQT01000004">
    <property type="protein sequence ID" value="RDU36698.1"/>
    <property type="molecule type" value="Genomic_DNA"/>
</dbReference>
<evidence type="ECO:0000256" key="5">
    <source>
        <dbReference type="ARBA" id="ARBA00023136"/>
    </source>
</evidence>
<accession>A0A3D8GQI5</accession>
<evidence type="ECO:0000256" key="3">
    <source>
        <dbReference type="ARBA" id="ARBA00022692"/>
    </source>
</evidence>
<evidence type="ECO:0000313" key="7">
    <source>
        <dbReference type="EMBL" id="RDU36698.1"/>
    </source>
</evidence>
<proteinExistence type="predicted"/>
<keyword evidence="8" id="KW-1185">Reference proteome</keyword>
<reference evidence="7 8" key="1">
    <citation type="submission" date="2018-07" db="EMBL/GenBank/DDBJ databases">
        <title>Bacillus sp. YLB-04 draft genome sequence.</title>
        <authorList>
            <person name="Yu L."/>
            <person name="Tang X."/>
        </authorList>
    </citation>
    <scope>NUCLEOTIDE SEQUENCE [LARGE SCALE GENOMIC DNA]</scope>
    <source>
        <strain evidence="7 8">YLB-04</strain>
    </source>
</reference>
<keyword evidence="5 6" id="KW-0472">Membrane</keyword>
<evidence type="ECO:0000313" key="8">
    <source>
        <dbReference type="Proteomes" id="UP000257144"/>
    </source>
</evidence>
<gene>
    <name evidence="7" type="ORF">DRW41_11620</name>
</gene>
<dbReference type="PANTHER" id="PTHR30086:SF20">
    <property type="entry name" value="ARGININE EXPORTER PROTEIN ARGO-RELATED"/>
    <property type="match status" value="1"/>
</dbReference>